<feature type="compositionally biased region" description="Basic and acidic residues" evidence="1">
    <location>
        <begin position="39"/>
        <end position="81"/>
    </location>
</feature>
<evidence type="ECO:0000313" key="3">
    <source>
        <dbReference type="Proteomes" id="UP000197138"/>
    </source>
</evidence>
<proteinExistence type="predicted"/>
<accession>A0A218WJZ1</accession>
<dbReference type="AlphaFoldDB" id="A0A218WJZ1"/>
<organism evidence="2 3">
    <name type="scientific">Punica granatum</name>
    <name type="common">Pomegranate</name>
    <dbReference type="NCBI Taxonomy" id="22663"/>
    <lineage>
        <taxon>Eukaryota</taxon>
        <taxon>Viridiplantae</taxon>
        <taxon>Streptophyta</taxon>
        <taxon>Embryophyta</taxon>
        <taxon>Tracheophyta</taxon>
        <taxon>Spermatophyta</taxon>
        <taxon>Magnoliopsida</taxon>
        <taxon>eudicotyledons</taxon>
        <taxon>Gunneridae</taxon>
        <taxon>Pentapetalae</taxon>
        <taxon>rosids</taxon>
        <taxon>malvids</taxon>
        <taxon>Myrtales</taxon>
        <taxon>Lythraceae</taxon>
        <taxon>Punica</taxon>
    </lineage>
</organism>
<protein>
    <submittedName>
        <fullName evidence="2">Uncharacterized protein</fullName>
    </submittedName>
</protein>
<dbReference type="EMBL" id="MTKT01004026">
    <property type="protein sequence ID" value="OWM72779.1"/>
    <property type="molecule type" value="Genomic_DNA"/>
</dbReference>
<gene>
    <name evidence="2" type="ORF">CDL15_Pgr024831</name>
</gene>
<name>A0A218WJZ1_PUNGR</name>
<dbReference type="Proteomes" id="UP000197138">
    <property type="component" value="Unassembled WGS sequence"/>
</dbReference>
<feature type="region of interest" description="Disordered" evidence="1">
    <location>
        <begin position="27"/>
        <end position="81"/>
    </location>
</feature>
<sequence>MHVCLKDISCEVLEVKKLANCTESENGLKTGGGSLVQPDTRKASEKSGDSVERLEGCSGAKDARSAKIGAREDVRRADRHAGVRARRGARVVRGSAQVCSSKRERAGDVRACAATSGYGCTVHPRAHPSPGMMELT</sequence>
<evidence type="ECO:0000256" key="1">
    <source>
        <dbReference type="SAM" id="MobiDB-lite"/>
    </source>
</evidence>
<comment type="caution">
    <text evidence="2">The sequence shown here is derived from an EMBL/GenBank/DDBJ whole genome shotgun (WGS) entry which is preliminary data.</text>
</comment>
<evidence type="ECO:0000313" key="2">
    <source>
        <dbReference type="EMBL" id="OWM72779.1"/>
    </source>
</evidence>
<reference evidence="3" key="1">
    <citation type="journal article" date="2017" name="Plant J.">
        <title>The pomegranate (Punica granatum L.) genome and the genomics of punicalagin biosynthesis.</title>
        <authorList>
            <person name="Qin G."/>
            <person name="Xu C."/>
            <person name="Ming R."/>
            <person name="Tang H."/>
            <person name="Guyot R."/>
            <person name="Kramer E.M."/>
            <person name="Hu Y."/>
            <person name="Yi X."/>
            <person name="Qi Y."/>
            <person name="Xu X."/>
            <person name="Gao Z."/>
            <person name="Pan H."/>
            <person name="Jian J."/>
            <person name="Tian Y."/>
            <person name="Yue Z."/>
            <person name="Xu Y."/>
        </authorList>
    </citation>
    <scope>NUCLEOTIDE SEQUENCE [LARGE SCALE GENOMIC DNA]</scope>
    <source>
        <strain evidence="3">cv. Dabenzi</strain>
    </source>
</reference>